<evidence type="ECO:0000313" key="1">
    <source>
        <dbReference type="EMBL" id="STD59610.1"/>
    </source>
</evidence>
<organism evidence="1 2">
    <name type="scientific">Empedobacter falsenii</name>
    <dbReference type="NCBI Taxonomy" id="343874"/>
    <lineage>
        <taxon>Bacteria</taxon>
        <taxon>Pseudomonadati</taxon>
        <taxon>Bacteroidota</taxon>
        <taxon>Flavobacteriia</taxon>
        <taxon>Flavobacteriales</taxon>
        <taxon>Weeksellaceae</taxon>
        <taxon>Empedobacter</taxon>
    </lineage>
</organism>
<dbReference type="STRING" id="343874.GCA_000805695_03145"/>
<dbReference type="EMBL" id="UFXS01000001">
    <property type="protein sequence ID" value="STD59610.1"/>
    <property type="molecule type" value="Genomic_DNA"/>
</dbReference>
<sequence length="127" mass="14557">MKNILLLSLLIISINSFGQQKVLTNSIKKTTTKLDESSDRKTLKEFVESIYINSLNTFEGEKLLINTDELSVQIKRNSGKFESMKLKDLNDISVGQLKSFEYKKDKTIEALYGRRGELFGMVMIELK</sequence>
<protein>
    <submittedName>
        <fullName evidence="1">Uncharacterized protein</fullName>
    </submittedName>
</protein>
<proteinExistence type="predicted"/>
<accession>A0A376GI18</accession>
<dbReference type="Proteomes" id="UP000254737">
    <property type="component" value="Unassembled WGS sequence"/>
</dbReference>
<evidence type="ECO:0000313" key="2">
    <source>
        <dbReference type="Proteomes" id="UP000254737"/>
    </source>
</evidence>
<gene>
    <name evidence="1" type="ORF">NCTC13456_03277</name>
</gene>
<dbReference type="RefSeq" id="WP_115001695.1">
    <property type="nucleotide sequence ID" value="NZ_UFXS01000001.1"/>
</dbReference>
<name>A0A376GI18_9FLAO</name>
<reference evidence="1 2" key="1">
    <citation type="submission" date="2018-06" db="EMBL/GenBank/DDBJ databases">
        <authorList>
            <consortium name="Pathogen Informatics"/>
            <person name="Doyle S."/>
        </authorList>
    </citation>
    <scope>NUCLEOTIDE SEQUENCE [LARGE SCALE GENOMIC DNA]</scope>
    <source>
        <strain evidence="1 2">NCTC13456</strain>
    </source>
</reference>
<dbReference type="AlphaFoldDB" id="A0A376GI18"/>